<evidence type="ECO:0000256" key="1">
    <source>
        <dbReference type="SAM" id="MobiDB-lite"/>
    </source>
</evidence>
<dbReference type="OMA" id="RTCTRTE"/>
<protein>
    <submittedName>
        <fullName evidence="2">Expressed protein</fullName>
    </submittedName>
</protein>
<sequence length="370" mass="39205">MSSSSVSSITSGRSLSSTSSGPSRSGSWLSFSSASSFSSVSTALTTPATSPMVTSPPKRRSVLGSWLLKPTVSEPAEIAVTRRYCPTHRRSHLIPVPIHDSPLPFPVSEPAVAQESRSAARVDGNVAPSTFSTKPDAQAGLVSQVLSYAQNFQRAYAGALLFSSVPTASPYEFSEPARRKQGGATRRSGRSVRAPGYRASKAEVSTVFPTRHVTIRRQVEGDGWDQASDFLAADDDGDAIEIPLVAPAPPALQQCATTAFNPFNPQGLGSRNPSPLRRQLLAAVPPSIGVGMCTTVRVKVMQNPLYLRLKATHNVLAKRRGVAVRDLDSLQGKAKEKIGRVVCIAVPVVPPPEGARSPSPAEVEVYGVRG</sequence>
<evidence type="ECO:0000313" key="2">
    <source>
        <dbReference type="EMBL" id="EFJ03506.1"/>
    </source>
</evidence>
<feature type="region of interest" description="Disordered" evidence="1">
    <location>
        <begin position="1"/>
        <end position="29"/>
    </location>
</feature>
<dbReference type="EMBL" id="GL377302">
    <property type="protein sequence ID" value="EFJ03506.1"/>
    <property type="molecule type" value="Genomic_DNA"/>
</dbReference>
<name>D8PMK8_SCHCM</name>
<evidence type="ECO:0000313" key="3">
    <source>
        <dbReference type="Proteomes" id="UP000007431"/>
    </source>
</evidence>
<dbReference type="GeneID" id="9589062"/>
<organism evidence="3">
    <name type="scientific">Schizophyllum commune (strain H4-8 / FGSC 9210)</name>
    <name type="common">Split gill fungus</name>
    <dbReference type="NCBI Taxonomy" id="578458"/>
    <lineage>
        <taxon>Eukaryota</taxon>
        <taxon>Fungi</taxon>
        <taxon>Dikarya</taxon>
        <taxon>Basidiomycota</taxon>
        <taxon>Agaricomycotina</taxon>
        <taxon>Agaricomycetes</taxon>
        <taxon>Agaricomycetidae</taxon>
        <taxon>Agaricales</taxon>
        <taxon>Schizophyllaceae</taxon>
        <taxon>Schizophyllum</taxon>
    </lineage>
</organism>
<keyword evidence="3" id="KW-1185">Reference proteome</keyword>
<dbReference type="VEuPathDB" id="FungiDB:SCHCODRAFT_02613185"/>
<proteinExistence type="predicted"/>
<dbReference type="KEGG" id="scm:SCHCO_02613185"/>
<accession>D8PMK8</accession>
<dbReference type="HOGENOM" id="CLU_748324_0_0_1"/>
<gene>
    <name evidence="2" type="ORF">SCHCODRAFT_84031</name>
</gene>
<dbReference type="AlphaFoldDB" id="D8PMK8"/>
<dbReference type="Proteomes" id="UP000007431">
    <property type="component" value="Unassembled WGS sequence"/>
</dbReference>
<feature type="region of interest" description="Disordered" evidence="1">
    <location>
        <begin position="171"/>
        <end position="196"/>
    </location>
</feature>
<dbReference type="InParanoid" id="D8PMK8"/>
<dbReference type="OrthoDB" id="3270558at2759"/>
<reference evidence="2 3" key="1">
    <citation type="journal article" date="2010" name="Nat. Biotechnol.">
        <title>Genome sequence of the model mushroom Schizophyllum commune.</title>
        <authorList>
            <person name="Ohm R.A."/>
            <person name="de Jong J.F."/>
            <person name="Lugones L.G."/>
            <person name="Aerts A."/>
            <person name="Kothe E."/>
            <person name="Stajich J.E."/>
            <person name="de Vries R.P."/>
            <person name="Record E."/>
            <person name="Levasseur A."/>
            <person name="Baker S.E."/>
            <person name="Bartholomew K.A."/>
            <person name="Coutinho P.M."/>
            <person name="Erdmann S."/>
            <person name="Fowler T.J."/>
            <person name="Gathman A.C."/>
            <person name="Lombard V."/>
            <person name="Henrissat B."/>
            <person name="Knabe N."/>
            <person name="Kuees U."/>
            <person name="Lilly W.W."/>
            <person name="Lindquist E."/>
            <person name="Lucas S."/>
            <person name="Magnuson J.K."/>
            <person name="Piumi F."/>
            <person name="Raudaskoski M."/>
            <person name="Salamov A."/>
            <person name="Schmutz J."/>
            <person name="Schwarze F.W.M.R."/>
            <person name="vanKuyk P.A."/>
            <person name="Horton J.S."/>
            <person name="Grigoriev I.V."/>
            <person name="Woesten H.A.B."/>
        </authorList>
    </citation>
    <scope>NUCLEOTIDE SEQUENCE [LARGE SCALE GENOMIC DNA]</scope>
    <source>
        <strain evidence="3">H4-8 / FGSC 9210</strain>
    </source>
</reference>